<dbReference type="GeneID" id="106126112"/>
<dbReference type="SUPFAM" id="SSF52283">
    <property type="entry name" value="Formate/glycerate dehydrogenase catalytic domain-like"/>
    <property type="match status" value="1"/>
</dbReference>
<dbReference type="Proteomes" id="UP000694872">
    <property type="component" value="Unplaced"/>
</dbReference>
<comment type="similarity">
    <text evidence="4">Belongs to the D-isomer specific 2-hydroxyacid dehydrogenase family.</text>
</comment>
<dbReference type="AlphaFoldDB" id="A0AAJ6ZTN4"/>
<dbReference type="GO" id="GO:0004617">
    <property type="term" value="F:phosphoglycerate dehydrogenase activity"/>
    <property type="evidence" value="ECO:0007669"/>
    <property type="project" value="TreeGrafter"/>
</dbReference>
<gene>
    <name evidence="7" type="primary">LOC106126112</name>
</gene>
<feature type="domain" description="D-isomer specific 2-hydroxyacid dehydrogenase catalytic" evidence="5">
    <location>
        <begin position="96"/>
        <end position="373"/>
    </location>
</feature>
<comment type="subunit">
    <text evidence="1">Homotetramer.</text>
</comment>
<feature type="domain" description="D-isomer specific 2-hydroxyacid dehydrogenase NAD-binding" evidence="6">
    <location>
        <begin position="165"/>
        <end position="342"/>
    </location>
</feature>
<dbReference type="InterPro" id="IPR006140">
    <property type="entry name" value="D-isomer_DH_NAD-bd"/>
</dbReference>
<dbReference type="KEGG" id="pxu:106126112"/>
<evidence type="ECO:0000256" key="3">
    <source>
        <dbReference type="ARBA" id="ARBA00022990"/>
    </source>
</evidence>
<keyword evidence="3" id="KW-0007">Acetylation</keyword>
<evidence type="ECO:0000259" key="5">
    <source>
        <dbReference type="Pfam" id="PF00389"/>
    </source>
</evidence>
<organism evidence="7">
    <name type="scientific">Papilio xuthus</name>
    <name type="common">Asian swallowtail butterfly</name>
    <dbReference type="NCBI Taxonomy" id="66420"/>
    <lineage>
        <taxon>Eukaryota</taxon>
        <taxon>Metazoa</taxon>
        <taxon>Ecdysozoa</taxon>
        <taxon>Arthropoda</taxon>
        <taxon>Hexapoda</taxon>
        <taxon>Insecta</taxon>
        <taxon>Pterygota</taxon>
        <taxon>Neoptera</taxon>
        <taxon>Endopterygota</taxon>
        <taxon>Lepidoptera</taxon>
        <taxon>Glossata</taxon>
        <taxon>Ditrysia</taxon>
        <taxon>Papilionoidea</taxon>
        <taxon>Papilionidae</taxon>
        <taxon>Papilioninae</taxon>
        <taxon>Papilio</taxon>
    </lineage>
</organism>
<dbReference type="PANTHER" id="PTHR42938:SF22">
    <property type="entry name" value="D-3-PHOSPHOGLYCERATE DEHYDROGENASE"/>
    <property type="match status" value="1"/>
</dbReference>
<dbReference type="Pfam" id="PF02826">
    <property type="entry name" value="2-Hacid_dh_C"/>
    <property type="match status" value="1"/>
</dbReference>
<evidence type="ECO:0000259" key="6">
    <source>
        <dbReference type="Pfam" id="PF02826"/>
    </source>
</evidence>
<dbReference type="GO" id="GO:0051287">
    <property type="term" value="F:NAD binding"/>
    <property type="evidence" value="ECO:0007669"/>
    <property type="project" value="InterPro"/>
</dbReference>
<accession>A0AAJ6ZTN4</accession>
<name>A0AAJ6ZTN4_PAPXU</name>
<evidence type="ECO:0000256" key="2">
    <source>
        <dbReference type="ARBA" id="ARBA00022553"/>
    </source>
</evidence>
<dbReference type="InterPro" id="IPR006139">
    <property type="entry name" value="D-isomer_2_OHA_DH_cat_dom"/>
</dbReference>
<dbReference type="RefSeq" id="XP_013179032.1">
    <property type="nucleotide sequence ID" value="XM_013323578.1"/>
</dbReference>
<keyword evidence="2" id="KW-0597">Phosphoprotein</keyword>
<dbReference type="SUPFAM" id="SSF51735">
    <property type="entry name" value="NAD(P)-binding Rossmann-fold domains"/>
    <property type="match status" value="1"/>
</dbReference>
<dbReference type="Gene3D" id="3.40.50.720">
    <property type="entry name" value="NAD(P)-binding Rossmann-like Domain"/>
    <property type="match status" value="2"/>
</dbReference>
<evidence type="ECO:0000256" key="4">
    <source>
        <dbReference type="RuleBase" id="RU003719"/>
    </source>
</evidence>
<dbReference type="Pfam" id="PF00389">
    <property type="entry name" value="2-Hacid_dh"/>
    <property type="match status" value="1"/>
</dbReference>
<evidence type="ECO:0000313" key="7">
    <source>
        <dbReference type="RefSeq" id="XP_013179032.1"/>
    </source>
</evidence>
<evidence type="ECO:0000256" key="1">
    <source>
        <dbReference type="ARBA" id="ARBA00011881"/>
    </source>
</evidence>
<dbReference type="InterPro" id="IPR036291">
    <property type="entry name" value="NAD(P)-bd_dom_sf"/>
</dbReference>
<reference evidence="7" key="1">
    <citation type="submission" date="2025-08" db="UniProtKB">
        <authorList>
            <consortium name="RefSeq"/>
        </authorList>
    </citation>
    <scope>IDENTIFICATION</scope>
</reference>
<proteinExistence type="inferred from homology"/>
<protein>
    <submittedName>
        <fullName evidence="7">D-3-phosphoglycerate dehydrogenase-like</fullName>
    </submittedName>
</protein>
<keyword evidence="4" id="KW-0560">Oxidoreductase</keyword>
<dbReference type="PANTHER" id="PTHR42938">
    <property type="entry name" value="FORMATE DEHYDROGENASE 1"/>
    <property type="match status" value="1"/>
</dbReference>
<sequence length="380" mass="42531">MGVLQKLVVVGEDCVSHIASISRLESIMDIKSVLVVEYVGKKCIEILNQHGIKVTQNFSLTEQDLIDEIPRSRFPLLLHTMLTRKPQPPLKILVGRELSEYDALVVQSGTKVPIEVLFAGKKLKVVASGGAYSKNIDVLAAMNRNIHVINAPRSTFVSVCEYTCTVILALARHLVKANYSYCAGMVDRAMYTGSELQGKTLAFIGLGEIAKGVAVRMKAFGMKVIGFDESFSDEEYRQYGIIKTTYEEMWPQADYIVLYTTPFDRSVCAFLTSDILKSCKRGVKIIIMGHLNVFLPRDMHEGLKSGQVGGAAFDLYDEYVDMDFLKYPVFQHSSVICTTHLAMETQEAIERGGKEVAEQIVNMWKPHTYDTPINFLTKFN</sequence>